<dbReference type="PROSITE" id="PS50197">
    <property type="entry name" value="BEACH"/>
    <property type="match status" value="1"/>
</dbReference>
<dbReference type="Gene3D" id="1.10.1540.10">
    <property type="entry name" value="BEACH domain"/>
    <property type="match status" value="1"/>
</dbReference>
<protein>
    <submittedName>
        <fullName evidence="3">Neurobeachin Lysosomal-trafficking regulator 2 Protein BCL8B</fullName>
    </submittedName>
</protein>
<accession>A0A6G0I898</accession>
<dbReference type="GO" id="GO:0005829">
    <property type="term" value="C:cytosol"/>
    <property type="evidence" value="ECO:0007669"/>
    <property type="project" value="TreeGrafter"/>
</dbReference>
<dbReference type="GO" id="GO:0019901">
    <property type="term" value="F:protein kinase binding"/>
    <property type="evidence" value="ECO:0007669"/>
    <property type="project" value="TreeGrafter"/>
</dbReference>
<dbReference type="PANTHER" id="PTHR13743">
    <property type="entry name" value="BEIGE/BEACH-RELATED"/>
    <property type="match status" value="1"/>
</dbReference>
<keyword evidence="1" id="KW-0853">WD repeat</keyword>
<dbReference type="InterPro" id="IPR000409">
    <property type="entry name" value="BEACH_dom"/>
</dbReference>
<evidence type="ECO:0000259" key="2">
    <source>
        <dbReference type="PROSITE" id="PS50197"/>
    </source>
</evidence>
<dbReference type="PANTHER" id="PTHR13743:SF62">
    <property type="entry name" value="NEUROBEACHIN"/>
    <property type="match status" value="1"/>
</dbReference>
<keyword evidence="4" id="KW-1185">Reference proteome</keyword>
<comment type="caution">
    <text evidence="3">The sequence shown here is derived from an EMBL/GenBank/DDBJ whole genome shotgun (WGS) entry which is preliminary data.</text>
</comment>
<feature type="domain" description="BEACH" evidence="2">
    <location>
        <begin position="1"/>
        <end position="172"/>
    </location>
</feature>
<dbReference type="InterPro" id="IPR050865">
    <property type="entry name" value="BEACH_Domain"/>
</dbReference>
<dbReference type="AlphaFoldDB" id="A0A6G0I898"/>
<gene>
    <name evidence="3" type="ORF">D5F01_LYC13447</name>
</gene>
<dbReference type="GO" id="GO:0016020">
    <property type="term" value="C:membrane"/>
    <property type="evidence" value="ECO:0007669"/>
    <property type="project" value="TreeGrafter"/>
</dbReference>
<sequence length="172" mass="19508">MRRTMRSCRTSLGIEKGEEKRGALTVFSGSVPGYIGGALDPELYCHIFAERSSLNYELRSAPPHPATTCILTTPLPNTSAPYKPNRCTESQASGFYAERYETWRRRRHASPPLHNPYSTAHSTLMWMLRIEPFTTFFLNANDSKFDHPERAFSGIGCSWRNCQRDTADVKVT</sequence>
<organism evidence="3 4">
    <name type="scientific">Larimichthys crocea</name>
    <name type="common">Large yellow croaker</name>
    <name type="synonym">Pseudosciaena crocea</name>
    <dbReference type="NCBI Taxonomy" id="215358"/>
    <lineage>
        <taxon>Eukaryota</taxon>
        <taxon>Metazoa</taxon>
        <taxon>Chordata</taxon>
        <taxon>Craniata</taxon>
        <taxon>Vertebrata</taxon>
        <taxon>Euteleostomi</taxon>
        <taxon>Actinopterygii</taxon>
        <taxon>Neopterygii</taxon>
        <taxon>Teleostei</taxon>
        <taxon>Neoteleostei</taxon>
        <taxon>Acanthomorphata</taxon>
        <taxon>Eupercaria</taxon>
        <taxon>Sciaenidae</taxon>
        <taxon>Larimichthys</taxon>
    </lineage>
</organism>
<dbReference type="Pfam" id="PF02138">
    <property type="entry name" value="Beach"/>
    <property type="match status" value="1"/>
</dbReference>
<evidence type="ECO:0000256" key="1">
    <source>
        <dbReference type="ARBA" id="ARBA00022574"/>
    </source>
</evidence>
<dbReference type="EMBL" id="REGW02000013">
    <property type="protein sequence ID" value="KAE8287406.1"/>
    <property type="molecule type" value="Genomic_DNA"/>
</dbReference>
<dbReference type="SUPFAM" id="SSF81837">
    <property type="entry name" value="BEACH domain"/>
    <property type="match status" value="1"/>
</dbReference>
<reference evidence="3 4" key="1">
    <citation type="submission" date="2019-07" db="EMBL/GenBank/DDBJ databases">
        <title>Chromosome genome assembly for large yellow croaker.</title>
        <authorList>
            <person name="Xiao S."/>
        </authorList>
    </citation>
    <scope>NUCLEOTIDE SEQUENCE [LARGE SCALE GENOMIC DNA]</scope>
    <source>
        <strain evidence="3">JMULYC20181020</strain>
        <tissue evidence="3">Muscle</tissue>
    </source>
</reference>
<dbReference type="InterPro" id="IPR036372">
    <property type="entry name" value="BEACH_dom_sf"/>
</dbReference>
<proteinExistence type="predicted"/>
<evidence type="ECO:0000313" key="3">
    <source>
        <dbReference type="EMBL" id="KAE8287406.1"/>
    </source>
</evidence>
<dbReference type="GO" id="GO:0008104">
    <property type="term" value="P:intracellular protein localization"/>
    <property type="evidence" value="ECO:0007669"/>
    <property type="project" value="TreeGrafter"/>
</dbReference>
<evidence type="ECO:0000313" key="4">
    <source>
        <dbReference type="Proteomes" id="UP000424527"/>
    </source>
</evidence>
<name>A0A6G0I898_LARCR</name>
<dbReference type="Proteomes" id="UP000424527">
    <property type="component" value="Unassembled WGS sequence"/>
</dbReference>